<dbReference type="PANTHER" id="PTHR38495">
    <property type="entry name" value="MCG11474"/>
    <property type="match status" value="1"/>
</dbReference>
<evidence type="ECO:0000313" key="3">
    <source>
        <dbReference type="Proteomes" id="UP001176941"/>
    </source>
</evidence>
<evidence type="ECO:0000313" key="2">
    <source>
        <dbReference type="EMBL" id="CAI9158179.1"/>
    </source>
</evidence>
<keyword evidence="3" id="KW-1185">Reference proteome</keyword>
<reference evidence="2" key="1">
    <citation type="submission" date="2023-04" db="EMBL/GenBank/DDBJ databases">
        <authorList>
            <consortium name="ELIXIR-Norway"/>
        </authorList>
    </citation>
    <scope>NUCLEOTIDE SEQUENCE [LARGE SCALE GENOMIC DNA]</scope>
</reference>
<dbReference type="EMBL" id="OX459952">
    <property type="protein sequence ID" value="CAI9158179.1"/>
    <property type="molecule type" value="Genomic_DNA"/>
</dbReference>
<protein>
    <submittedName>
        <fullName evidence="2">Uncharacterized protein</fullName>
    </submittedName>
</protein>
<feature type="region of interest" description="Disordered" evidence="1">
    <location>
        <begin position="148"/>
        <end position="216"/>
    </location>
</feature>
<evidence type="ECO:0000256" key="1">
    <source>
        <dbReference type="SAM" id="MobiDB-lite"/>
    </source>
</evidence>
<dbReference type="Proteomes" id="UP001176941">
    <property type="component" value="Chromosome 16"/>
</dbReference>
<name>A0ABN8Y9F2_RANTA</name>
<proteinExistence type="predicted"/>
<sequence>MAGPRNGQRSCIRAAFTASTRAGFQKKQRNRLRRLKASHRKNHLDFVEGIWRELLDPYDADWEEARSHASCHFNGCSLGAANCDGPPHTLKSRGPGDVSSEDPLSANLPLLVLTATGWAPAAPEGSDVDMQPAEAGGLEARGRMARLPGPLEDAGMMEEDRGSPEAGRPQGRARGSRPPPRLGTERDRGPKLTLSKRKLELLLTEPKSKRKKQYVA</sequence>
<dbReference type="PANTHER" id="PTHR38495:SF1">
    <property type="entry name" value="RIKEN CDNA 1700001K19 GENE"/>
    <property type="match status" value="1"/>
</dbReference>
<gene>
    <name evidence="2" type="ORF">MRATA1EN1_LOCUS7141</name>
</gene>
<accession>A0ABN8Y9F2</accession>
<organism evidence="2 3">
    <name type="scientific">Rangifer tarandus platyrhynchus</name>
    <name type="common">Svalbard reindeer</name>
    <dbReference type="NCBI Taxonomy" id="3082113"/>
    <lineage>
        <taxon>Eukaryota</taxon>
        <taxon>Metazoa</taxon>
        <taxon>Chordata</taxon>
        <taxon>Craniata</taxon>
        <taxon>Vertebrata</taxon>
        <taxon>Euteleostomi</taxon>
        <taxon>Mammalia</taxon>
        <taxon>Eutheria</taxon>
        <taxon>Laurasiatheria</taxon>
        <taxon>Artiodactyla</taxon>
        <taxon>Ruminantia</taxon>
        <taxon>Pecora</taxon>
        <taxon>Cervidae</taxon>
        <taxon>Odocoileinae</taxon>
        <taxon>Rangifer</taxon>
    </lineage>
</organism>